<keyword evidence="7" id="KW-1185">Reference proteome</keyword>
<evidence type="ECO:0000256" key="4">
    <source>
        <dbReference type="PROSITE-ProRule" id="PRU00453"/>
    </source>
</evidence>
<feature type="region of interest" description="Disordered" evidence="5">
    <location>
        <begin position="1"/>
        <end position="91"/>
    </location>
</feature>
<dbReference type="CDD" id="cd21437">
    <property type="entry name" value="zf-HIT_ZNHIT1_like"/>
    <property type="match status" value="1"/>
</dbReference>
<organism evidence="7 8">
    <name type="scientific">Romanomermis culicivorax</name>
    <name type="common">Nematode worm</name>
    <dbReference type="NCBI Taxonomy" id="13658"/>
    <lineage>
        <taxon>Eukaryota</taxon>
        <taxon>Metazoa</taxon>
        <taxon>Ecdysozoa</taxon>
        <taxon>Nematoda</taxon>
        <taxon>Enoplea</taxon>
        <taxon>Dorylaimia</taxon>
        <taxon>Mermithida</taxon>
        <taxon>Mermithoidea</taxon>
        <taxon>Mermithidae</taxon>
        <taxon>Romanomermis</taxon>
    </lineage>
</organism>
<feature type="domain" description="HIT-type" evidence="6">
    <location>
        <begin position="130"/>
        <end position="162"/>
    </location>
</feature>
<keyword evidence="3" id="KW-0862">Zinc</keyword>
<evidence type="ECO:0000256" key="3">
    <source>
        <dbReference type="ARBA" id="ARBA00022833"/>
    </source>
</evidence>
<dbReference type="AlphaFoldDB" id="A0A915IG60"/>
<dbReference type="WBParaSite" id="nRc.2.0.1.t12893-RA">
    <property type="protein sequence ID" value="nRc.2.0.1.t12893-RA"/>
    <property type="gene ID" value="nRc.2.0.1.g12893"/>
</dbReference>
<evidence type="ECO:0000259" key="6">
    <source>
        <dbReference type="PROSITE" id="PS51083"/>
    </source>
</evidence>
<sequence>MLLTSSSKKRENRSVKLRDDNENRRTLDDAGRDRRLKKQLEALEQDNFQEDPHASLTSWHKKIPKFDESPTNTPTDHKKRNDKRRSEQARSTRFRKTFQQILDGEAKNEDTAGYLNAQAPPSLLPARHFCAVCGFLSVYTCVRCGARYCSLKCLAVHKDTRCLKWTV</sequence>
<dbReference type="Pfam" id="PF04438">
    <property type="entry name" value="zf-HIT"/>
    <property type="match status" value="1"/>
</dbReference>
<dbReference type="PANTHER" id="PTHR13093">
    <property type="entry name" value="ZINC FINGER HIT DOMAIN CONTAINING PROTEIN 1"/>
    <property type="match status" value="1"/>
</dbReference>
<dbReference type="GO" id="GO:0006338">
    <property type="term" value="P:chromatin remodeling"/>
    <property type="evidence" value="ECO:0007669"/>
    <property type="project" value="InterPro"/>
</dbReference>
<evidence type="ECO:0000313" key="8">
    <source>
        <dbReference type="WBParaSite" id="nRc.2.0.1.t12893-RA"/>
    </source>
</evidence>
<keyword evidence="1" id="KW-0479">Metal-binding</keyword>
<evidence type="ECO:0000256" key="5">
    <source>
        <dbReference type="SAM" id="MobiDB-lite"/>
    </source>
</evidence>
<evidence type="ECO:0000256" key="1">
    <source>
        <dbReference type="ARBA" id="ARBA00022723"/>
    </source>
</evidence>
<dbReference type="GO" id="GO:0008270">
    <property type="term" value="F:zinc ion binding"/>
    <property type="evidence" value="ECO:0007669"/>
    <property type="project" value="UniProtKB-UniRule"/>
</dbReference>
<dbReference type="GO" id="GO:0005634">
    <property type="term" value="C:nucleus"/>
    <property type="evidence" value="ECO:0007669"/>
    <property type="project" value="UniProtKB-ARBA"/>
</dbReference>
<reference evidence="8" key="1">
    <citation type="submission" date="2022-11" db="UniProtKB">
        <authorList>
            <consortium name="WormBaseParasite"/>
        </authorList>
    </citation>
    <scope>IDENTIFICATION</scope>
</reference>
<proteinExistence type="predicted"/>
<dbReference type="InterPro" id="IPR039723">
    <property type="entry name" value="Vps71/ZNHIT1"/>
</dbReference>
<dbReference type="SUPFAM" id="SSF144232">
    <property type="entry name" value="HIT/MYND zinc finger-like"/>
    <property type="match status" value="1"/>
</dbReference>
<evidence type="ECO:0000256" key="2">
    <source>
        <dbReference type="ARBA" id="ARBA00022771"/>
    </source>
</evidence>
<dbReference type="Proteomes" id="UP000887565">
    <property type="component" value="Unplaced"/>
</dbReference>
<dbReference type="InterPro" id="IPR007529">
    <property type="entry name" value="Znf_HIT"/>
</dbReference>
<accession>A0A915IG60</accession>
<protein>
    <submittedName>
        <fullName evidence="8">HIT-type domain-containing protein</fullName>
    </submittedName>
</protein>
<feature type="compositionally biased region" description="Basic and acidic residues" evidence="5">
    <location>
        <begin position="8"/>
        <end position="41"/>
    </location>
</feature>
<dbReference type="PROSITE" id="PS51083">
    <property type="entry name" value="ZF_HIT"/>
    <property type="match status" value="1"/>
</dbReference>
<keyword evidence="2 4" id="KW-0863">Zinc-finger</keyword>
<name>A0A915IG60_ROMCU</name>
<dbReference type="Gene3D" id="3.30.60.190">
    <property type="match status" value="1"/>
</dbReference>
<evidence type="ECO:0000313" key="7">
    <source>
        <dbReference type="Proteomes" id="UP000887565"/>
    </source>
</evidence>
<dbReference type="OMA" id="CIPCGAR"/>